<dbReference type="PANTHER" id="PTHR43156">
    <property type="entry name" value="STAGE II SPORULATION PROTEIN E-RELATED"/>
    <property type="match status" value="1"/>
</dbReference>
<feature type="compositionally biased region" description="Low complexity" evidence="2">
    <location>
        <begin position="27"/>
        <end position="52"/>
    </location>
</feature>
<protein>
    <submittedName>
        <fullName evidence="4">SpoIIE family protein phosphatase</fullName>
    </submittedName>
</protein>
<dbReference type="Proteomes" id="UP001183607">
    <property type="component" value="Unassembled WGS sequence"/>
</dbReference>
<name>A0ABD5ECP2_9ACTN</name>
<organism evidence="4 5">
    <name type="scientific">Streptomyces evansiae</name>
    <dbReference type="NCBI Taxonomy" id="3075535"/>
    <lineage>
        <taxon>Bacteria</taxon>
        <taxon>Bacillati</taxon>
        <taxon>Actinomycetota</taxon>
        <taxon>Actinomycetes</taxon>
        <taxon>Kitasatosporales</taxon>
        <taxon>Streptomycetaceae</taxon>
        <taxon>Streptomyces</taxon>
    </lineage>
</organism>
<dbReference type="GO" id="GO:0016787">
    <property type="term" value="F:hydrolase activity"/>
    <property type="evidence" value="ECO:0007669"/>
    <property type="project" value="UniProtKB-KW"/>
</dbReference>
<dbReference type="InterPro" id="IPR036457">
    <property type="entry name" value="PPM-type-like_dom_sf"/>
</dbReference>
<evidence type="ECO:0000313" key="5">
    <source>
        <dbReference type="Proteomes" id="UP001183607"/>
    </source>
</evidence>
<proteinExistence type="predicted"/>
<evidence type="ECO:0000256" key="2">
    <source>
        <dbReference type="SAM" id="MobiDB-lite"/>
    </source>
</evidence>
<reference evidence="5" key="1">
    <citation type="submission" date="2023-07" db="EMBL/GenBank/DDBJ databases">
        <title>30 novel species of actinomycetes from the DSMZ collection.</title>
        <authorList>
            <person name="Nouioui I."/>
        </authorList>
    </citation>
    <scope>NUCLEOTIDE SEQUENCE [LARGE SCALE GENOMIC DNA]</scope>
    <source>
        <strain evidence="5">DSM 41982</strain>
    </source>
</reference>
<dbReference type="AlphaFoldDB" id="A0ABD5ECP2"/>
<keyword evidence="1" id="KW-0378">Hydrolase</keyword>
<sequence length="476" mass="49373">MSTPPAPKVAGTHSPNPSPAHNADTPAESAESSADASLPSPASAPGAGESRASGIPARASLALQERLASWLLDLSTLHELSERLHRTRTTEDALGELLRAGAVLLGAERGLVRFTHAAAHPARLHGHGLDRGELGRLEALPEECTSHGALLAAGTGVPVTRRDLLAEPGLDPRCAAVARSLGCAATYAVPLCDAERVFASALWSFPVPTAPSSRQSRLLSLYAREAASHLVALGAQDTAVRETAALRAHLGPGTLPRVPGARLAGRWLAGPGGAGSWYEALTLPDGGCGLAVGTASGDGPEALAAAARLRGALRAYAVLQGEDPAAVLADLELVLRLSEPGRSATALYAHLGQDGRRLRFAGAGHAPPLLIGPRRVEYLESSVSAPLTMLSCWEAPSVEVRPEPGESLVFYTDGLLRATGDTADRAFARLHAAAASSPLRLRRDPGALADHLLERLLPERALPTGEDLALLVLTFD</sequence>
<feature type="domain" description="PPM-type phosphatase" evidence="3">
    <location>
        <begin position="258"/>
        <end position="475"/>
    </location>
</feature>
<feature type="region of interest" description="Disordered" evidence="2">
    <location>
        <begin position="1"/>
        <end position="52"/>
    </location>
</feature>
<evidence type="ECO:0000313" key="4">
    <source>
        <dbReference type="EMBL" id="MDT0418352.1"/>
    </source>
</evidence>
<dbReference type="Gene3D" id="3.60.40.10">
    <property type="entry name" value="PPM-type phosphatase domain"/>
    <property type="match status" value="1"/>
</dbReference>
<dbReference type="RefSeq" id="WP_311677467.1">
    <property type="nucleotide sequence ID" value="NZ_JAVRER010000043.1"/>
</dbReference>
<comment type="caution">
    <text evidence="4">The sequence shown here is derived from an EMBL/GenBank/DDBJ whole genome shotgun (WGS) entry which is preliminary data.</text>
</comment>
<dbReference type="SMART" id="SM00331">
    <property type="entry name" value="PP2C_SIG"/>
    <property type="match status" value="1"/>
</dbReference>
<evidence type="ECO:0000256" key="1">
    <source>
        <dbReference type="ARBA" id="ARBA00022801"/>
    </source>
</evidence>
<dbReference type="InterPro" id="IPR001932">
    <property type="entry name" value="PPM-type_phosphatase-like_dom"/>
</dbReference>
<accession>A0ABD5ECP2</accession>
<gene>
    <name evidence="4" type="ORF">RM574_22970</name>
</gene>
<dbReference type="InterPro" id="IPR052016">
    <property type="entry name" value="Bact_Sigma-Reg"/>
</dbReference>
<dbReference type="Pfam" id="PF07228">
    <property type="entry name" value="SpoIIE"/>
    <property type="match status" value="1"/>
</dbReference>
<dbReference type="InterPro" id="IPR029016">
    <property type="entry name" value="GAF-like_dom_sf"/>
</dbReference>
<evidence type="ECO:0000259" key="3">
    <source>
        <dbReference type="SMART" id="SM00331"/>
    </source>
</evidence>
<dbReference type="PANTHER" id="PTHR43156:SF2">
    <property type="entry name" value="STAGE II SPORULATION PROTEIN E"/>
    <property type="match status" value="1"/>
</dbReference>
<dbReference type="EMBL" id="JAVRER010000043">
    <property type="protein sequence ID" value="MDT0418352.1"/>
    <property type="molecule type" value="Genomic_DNA"/>
</dbReference>
<dbReference type="Gene3D" id="3.30.450.40">
    <property type="match status" value="1"/>
</dbReference>
<dbReference type="SUPFAM" id="SSF55781">
    <property type="entry name" value="GAF domain-like"/>
    <property type="match status" value="1"/>
</dbReference>